<dbReference type="Gene3D" id="1.10.630.10">
    <property type="entry name" value="Cytochrome P450"/>
    <property type="match status" value="1"/>
</dbReference>
<dbReference type="Proteomes" id="UP000053475">
    <property type="component" value="Unassembled WGS sequence"/>
</dbReference>
<dbReference type="GO" id="GO:0004497">
    <property type="term" value="F:monooxygenase activity"/>
    <property type="evidence" value="ECO:0007669"/>
    <property type="project" value="InterPro"/>
</dbReference>
<dbReference type="GO" id="GO:0016705">
    <property type="term" value="F:oxidoreductase activity, acting on paired donors, with incorporation or reduction of molecular oxygen"/>
    <property type="evidence" value="ECO:0007669"/>
    <property type="project" value="InterPro"/>
</dbReference>
<comment type="cofactor">
    <cofactor evidence="2">
        <name>heme</name>
        <dbReference type="ChEBI" id="CHEBI:30413"/>
    </cofactor>
</comment>
<gene>
    <name evidence="3" type="ORF">HK57_00311</name>
</gene>
<dbReference type="EMBL" id="JOMC01000026">
    <property type="protein sequence ID" value="KIA75906.1"/>
    <property type="molecule type" value="Genomic_DNA"/>
</dbReference>
<dbReference type="InterPro" id="IPR001128">
    <property type="entry name" value="Cyt_P450"/>
</dbReference>
<dbReference type="PRINTS" id="PR00385">
    <property type="entry name" value="P450"/>
</dbReference>
<dbReference type="GO" id="GO:0020037">
    <property type="term" value="F:heme binding"/>
    <property type="evidence" value="ECO:0007669"/>
    <property type="project" value="InterPro"/>
</dbReference>
<comment type="similarity">
    <text evidence="1">Belongs to the cytochrome P450 family.</text>
</comment>
<dbReference type="PANTHER" id="PTHR24305">
    <property type="entry name" value="CYTOCHROME P450"/>
    <property type="match status" value="1"/>
</dbReference>
<dbReference type="SUPFAM" id="SSF48264">
    <property type="entry name" value="Cytochrome P450"/>
    <property type="match status" value="1"/>
</dbReference>
<dbReference type="InterPro" id="IPR036396">
    <property type="entry name" value="Cyt_P450_sf"/>
</dbReference>
<dbReference type="AlphaFoldDB" id="A0A0C1BWG4"/>
<accession>A0A0C1BWG4</accession>
<dbReference type="CDD" id="cd00302">
    <property type="entry name" value="cytochrome_P450"/>
    <property type="match status" value="1"/>
</dbReference>
<dbReference type="PANTHER" id="PTHR24305:SF87">
    <property type="entry name" value="CYTOCHROME P450 MONOOXYGENASE ALND-RELATED"/>
    <property type="match status" value="1"/>
</dbReference>
<feature type="binding site" description="axial binding residue" evidence="2">
    <location>
        <position position="494"/>
    </location>
    <ligand>
        <name>heme</name>
        <dbReference type="ChEBI" id="CHEBI:30413"/>
    </ligand>
    <ligandPart>
        <name>Fe</name>
        <dbReference type="ChEBI" id="CHEBI:18248"/>
    </ligandPart>
</feature>
<dbReference type="FunFam" id="1.10.630.10:FF:000090">
    <property type="entry name" value="Cytochrome P450 monooxygenase"/>
    <property type="match status" value="1"/>
</dbReference>
<dbReference type="GO" id="GO:0044550">
    <property type="term" value="P:secondary metabolite biosynthetic process"/>
    <property type="evidence" value="ECO:0007669"/>
    <property type="project" value="UniProtKB-ARBA"/>
</dbReference>
<evidence type="ECO:0000256" key="1">
    <source>
        <dbReference type="ARBA" id="ARBA00010617"/>
    </source>
</evidence>
<proteinExistence type="inferred from homology"/>
<dbReference type="Pfam" id="PF00067">
    <property type="entry name" value="p450"/>
    <property type="match status" value="1"/>
</dbReference>
<name>A0A0C1BWG4_ASPUT</name>
<keyword evidence="2" id="KW-0408">Iron</keyword>
<dbReference type="InterPro" id="IPR002401">
    <property type="entry name" value="Cyt_P450_E_grp-I"/>
</dbReference>
<reference evidence="3 4" key="1">
    <citation type="submission" date="2014-11" db="EMBL/GenBank/DDBJ databases">
        <title>Genomics derived discovery of secondary metabolites biosynthetic gene clusters in Aspergillus ustus.</title>
        <authorList>
            <person name="Pi B."/>
            <person name="Dai F."/>
            <person name="Song X."/>
            <person name="Zhu C."/>
            <person name="Li H."/>
            <person name="Yu D."/>
        </authorList>
    </citation>
    <scope>NUCLEOTIDE SEQUENCE [LARGE SCALE GENOMIC DNA]</scope>
    <source>
        <strain evidence="3 4">3.3904</strain>
    </source>
</reference>
<evidence type="ECO:0000313" key="3">
    <source>
        <dbReference type="EMBL" id="KIA75906.1"/>
    </source>
</evidence>
<keyword evidence="4" id="KW-1185">Reference proteome</keyword>
<evidence type="ECO:0000256" key="2">
    <source>
        <dbReference type="PIRSR" id="PIRSR602401-1"/>
    </source>
</evidence>
<keyword evidence="2" id="KW-0349">Heme</keyword>
<protein>
    <submittedName>
        <fullName evidence="3">Cytochrome P450</fullName>
    </submittedName>
</protein>
<sequence>MVVKKFYLFGDRERSTREVDVGDPKTVDALRRGLAGVFNILSPERIHFYDSHGPIRTIEGVLRSELVGITVDGHPVRNPQQAPGIPVFGNHFEIYPDHLGNHDRLFNKYGSVIRTNNMGRVTYLTNDPDIAALAFRDNEYFTKAPSSASHPLFGIRDQTALFLCDTESPAWKEAHKFIPPSMTPRAVRHYTPLLQRSVDAVFNVLDIFDTDGQAFNVYHLTAKLASQVICHLVLGVDLHHFDAVDSPVHPIMVLLQRYLTLNRRVQTKGACGYILTGDPVALQKTRKELYGLIEEAVITCQEQNAAGGTNSDLPIQTAALHATCLVDYLARATDEHGNKLRHEYILSNTLALVGAGFVTSSSFLSWLIYSLVTYPGQQARLLQELVDHGASIDKQWTYDEIQSLAFLDAFVKETQRMHSPSFQPARNVKQDLILPGGWALPEGSILIPSIPHLHRHPAHWENPDRFEPNRRATEQVKNRHRSVYVPFASGPRGCIGFNVALQEVKVALAELVYRYEFVNATDEGIEYDPDFIVIRPVNFYVRAIRRTDWPAQSSA</sequence>
<keyword evidence="2" id="KW-0479">Metal-binding</keyword>
<comment type="caution">
    <text evidence="3">The sequence shown here is derived from an EMBL/GenBank/DDBJ whole genome shotgun (WGS) entry which is preliminary data.</text>
</comment>
<dbReference type="InterPro" id="IPR050121">
    <property type="entry name" value="Cytochrome_P450_monoxygenase"/>
</dbReference>
<dbReference type="GO" id="GO:0005506">
    <property type="term" value="F:iron ion binding"/>
    <property type="evidence" value="ECO:0007669"/>
    <property type="project" value="InterPro"/>
</dbReference>
<dbReference type="PRINTS" id="PR00463">
    <property type="entry name" value="EP450I"/>
</dbReference>
<organism evidence="3 4">
    <name type="scientific">Aspergillus ustus</name>
    <dbReference type="NCBI Taxonomy" id="40382"/>
    <lineage>
        <taxon>Eukaryota</taxon>
        <taxon>Fungi</taxon>
        <taxon>Dikarya</taxon>
        <taxon>Ascomycota</taxon>
        <taxon>Pezizomycotina</taxon>
        <taxon>Eurotiomycetes</taxon>
        <taxon>Eurotiomycetidae</taxon>
        <taxon>Eurotiales</taxon>
        <taxon>Aspergillaceae</taxon>
        <taxon>Aspergillus</taxon>
        <taxon>Aspergillus subgen. Nidulantes</taxon>
    </lineage>
</organism>
<evidence type="ECO:0000313" key="4">
    <source>
        <dbReference type="Proteomes" id="UP000053475"/>
    </source>
</evidence>